<dbReference type="Gene3D" id="1.10.510.10">
    <property type="entry name" value="Transferase(Phosphotransferase) domain 1"/>
    <property type="match status" value="1"/>
</dbReference>
<feature type="region of interest" description="Disordered" evidence="14">
    <location>
        <begin position="1"/>
        <end position="25"/>
    </location>
</feature>
<evidence type="ECO:0000256" key="12">
    <source>
        <dbReference type="ARBA" id="ARBA00023170"/>
    </source>
</evidence>
<dbReference type="PROSITE" id="PS50261">
    <property type="entry name" value="G_PROTEIN_RECEP_F2_4"/>
    <property type="match status" value="1"/>
</dbReference>
<evidence type="ECO:0000256" key="11">
    <source>
        <dbReference type="ARBA" id="ARBA00023136"/>
    </source>
</evidence>
<feature type="binding site" evidence="13">
    <location>
        <position position="74"/>
    </location>
    <ligand>
        <name>ATP</name>
        <dbReference type="ChEBI" id="CHEBI:30616"/>
    </ligand>
</feature>
<evidence type="ECO:0000259" key="17">
    <source>
        <dbReference type="PROSITE" id="PS50261"/>
    </source>
</evidence>
<dbReference type="GO" id="GO:0005634">
    <property type="term" value="C:nucleus"/>
    <property type="evidence" value="ECO:0007669"/>
    <property type="project" value="TreeGrafter"/>
</dbReference>
<comment type="similarity">
    <text evidence="2">Belongs to the protein kinase superfamily. CMGC Ser/Thr protein kinase family. CDC2/CDKX subfamily.</text>
</comment>
<dbReference type="GO" id="GO:0004888">
    <property type="term" value="F:transmembrane signaling receptor activity"/>
    <property type="evidence" value="ECO:0007669"/>
    <property type="project" value="InterPro"/>
</dbReference>
<evidence type="ECO:0000256" key="10">
    <source>
        <dbReference type="ARBA" id="ARBA00022989"/>
    </source>
</evidence>
<feature type="transmembrane region" description="Helical" evidence="15">
    <location>
        <begin position="1510"/>
        <end position="1531"/>
    </location>
</feature>
<dbReference type="EMBL" id="SGJD01002184">
    <property type="protein sequence ID" value="KAB0396385.1"/>
    <property type="molecule type" value="Genomic_DNA"/>
</dbReference>
<evidence type="ECO:0000313" key="18">
    <source>
        <dbReference type="EMBL" id="KAB0396385.1"/>
    </source>
</evidence>
<dbReference type="PANTHER" id="PTHR24056:SF159">
    <property type="entry name" value="CYCLIN-DEPENDENT KINASE 15"/>
    <property type="match status" value="1"/>
</dbReference>
<evidence type="ECO:0000256" key="9">
    <source>
        <dbReference type="ARBA" id="ARBA00022840"/>
    </source>
</evidence>
<organism evidence="18 19">
    <name type="scientific">Balaenoptera physalus</name>
    <name type="common">Fin whale</name>
    <name type="synonym">Balaena physalus</name>
    <dbReference type="NCBI Taxonomy" id="9770"/>
    <lineage>
        <taxon>Eukaryota</taxon>
        <taxon>Metazoa</taxon>
        <taxon>Chordata</taxon>
        <taxon>Craniata</taxon>
        <taxon>Vertebrata</taxon>
        <taxon>Euteleostomi</taxon>
        <taxon>Mammalia</taxon>
        <taxon>Eutheria</taxon>
        <taxon>Laurasiatheria</taxon>
        <taxon>Artiodactyla</taxon>
        <taxon>Whippomorpha</taxon>
        <taxon>Cetacea</taxon>
        <taxon>Mysticeti</taxon>
        <taxon>Balaenopteridae</taxon>
        <taxon>Balaenoptera</taxon>
    </lineage>
</organism>
<keyword evidence="6 15" id="KW-0812">Transmembrane</keyword>
<feature type="compositionally biased region" description="Basic residues" evidence="14">
    <location>
        <begin position="1"/>
        <end position="16"/>
    </location>
</feature>
<dbReference type="Gene3D" id="1.20.1070.10">
    <property type="entry name" value="Rhodopsin 7-helix transmembrane proteins"/>
    <property type="match status" value="1"/>
</dbReference>
<evidence type="ECO:0000256" key="3">
    <source>
        <dbReference type="ARBA" id="ARBA00008077"/>
    </source>
</evidence>
<dbReference type="PRINTS" id="PR00489">
    <property type="entry name" value="FRIZZLED"/>
</dbReference>
<dbReference type="GO" id="GO:0005829">
    <property type="term" value="C:cytosol"/>
    <property type="evidence" value="ECO:0007669"/>
    <property type="project" value="TreeGrafter"/>
</dbReference>
<evidence type="ECO:0000256" key="5">
    <source>
        <dbReference type="ARBA" id="ARBA00022679"/>
    </source>
</evidence>
<dbReference type="Pfam" id="PF00069">
    <property type="entry name" value="Pkinase"/>
    <property type="match status" value="1"/>
</dbReference>
<keyword evidence="5" id="KW-0808">Transferase</keyword>
<comment type="similarity">
    <text evidence="3">Belongs to the G-protein coupled receptor Fz/Smo family.</text>
</comment>
<dbReference type="InterPro" id="IPR017441">
    <property type="entry name" value="Protein_kinase_ATP_BS"/>
</dbReference>
<evidence type="ECO:0000256" key="1">
    <source>
        <dbReference type="ARBA" id="ARBA00004141"/>
    </source>
</evidence>
<evidence type="ECO:0000256" key="14">
    <source>
        <dbReference type="SAM" id="MobiDB-lite"/>
    </source>
</evidence>
<dbReference type="Proteomes" id="UP000437017">
    <property type="component" value="Unassembled WGS sequence"/>
</dbReference>
<keyword evidence="4" id="KW-0723">Serine/threonine-protein kinase</keyword>
<sequence>GLQAVRARKFKSKRPRSNSDSFQEEDLSQGFQWRKSLPFGAASSYLNLEKLGEGSYATVYKGISRINGQLVALKVISMNAEEGVPFTAIREVVTEQMIQVATSVMMEGLKHANIVLLHDIIHTKETLTFVFEYMQKNLETDCHHKLKFHDTNKKMDIIAILGENMRSQGGKELQSKKLFMFQLLRGLAYIHHQHVLHRDLKPQNLLISHLGELKLADFGLARAKSIPSQTYSSEVVTLWYRPPDALLGATEYSSELDIWSFFLLHVKFHFIYMSCPKGISTEQKSSEKPKDMGAGCIFIEMFQGQPLFPGVSNILEQLEKIWKVLGVPTEDNWPGVSKLPNYNPGFSTFWTNNPCSACFAKKVHEKGLKVANIMDLVQIRNFFHTFVACAWHHRSLLGSAPEAEDLASQMLKGFPRDRVSAQEALVHNYFRALPAQLHQLPDATSRIPEGEDERASANRQGKGGRSGGVFIYSFRSEAKARNGYCIAVSVLICFHLLRSFKSNSTLDQGFYTITCDVEYFKYDVQGNIGGVHQTTGTADLGLGNEDWLYVGITYKHVTEVPKMRKQRPTASRERLWKTSRWSMGREAGEEHSMIRMHEGMEGFQKCKKLKMLKQKMNNCKHILVIKILISPRWPCVRGAWKPSKAPGPVIPGFLWSEATTSLSFHDTRHWPTLDSADGTIVKMARTHGHHPIHHRSISGHRPWNSTVSDMAITKAERSRPLSVAWANQNGRQYPKLSLVGHYGQARAPPYVLRANETKSPGFYIIRVRYPGPCCVDLNSTLDDLNLHVNHLFSTLTTLFCALVHPGDLCPTSSFEACTEEQHTWGKRRQNMLQHPRYTHTRHIRPCFTLDLNLSIHSEAMPLLATHTHEVKDANRTTDAYGSPRNKQCVGICAEINKPRCRADGVKSWNRREDIITGLRIPFLHPCDHDGAIIQKQLTPERLKSTKIFLAHPFDKMTITAIHTHPEATCHGPILMHKELKIRHKASQSEAFRAVEPLHIPGIQPALGDPIKEPEAGGASGQLSHTRALRKADPHREALLGPDCDAGQEWKGNGVVVIARDVSTAETEQVKGEERHGRRSVPLTGSHRKAAGREQTEAAPLSVQSPHKDMRCMYSGKLTLTRTISGTKGASQTKVCPHEAITQYPISMQSHSVSNLFPDRETLSPISSASFWVTSMDGCAAVRRRLFHHTVIALQKTARAVQLQRCQRRGADRRDRAPGRPLLSLAASLRCLWFLGKQNPQARISNPTPKRSAKELKNPQLWLQIPPTVLEIHPSEIQLWGWYCRALVLEKGPAKAKGTDLSSDQDWGSAKLWHYHIFADHLEIFSHTLLIASILIKVAFTSFTLSKPKLTPYNGRPQINSEAQGTPLPRLPFPGRARLRRPLRAGPRQRPHDRAVCVERFSDDGYRTVAQGTKKEGCTILFMVLYFFGMASSIWWVILSLTWFLAAGMKWGHEAIEANSQYFHLAAWAVPAVKTITILAMGQVDGDLLSGVCYVGLSSVDALRGFVLAPLFVYLFIGTSFLLAGFVSLFRIRTIMKHDGTKTEKLEKLMVRIGVFSVLYTVPATIVLACYFYEQAFREHWERTWLLQTCKSYAVPCPPGHFPPMSPDFTVFMIKMMTMMMLILYGTDRPGPVEKTEIRRFAASSSRLWGRTGTASDSPAARQVACPHSCEARAHTHGWCVLQTHAMKTSDSPHQEEEGLRLHLTLKIEVRACGIAGKITGFPTREGSSHRRLHSRNGPAGSWCLRGIMARHDKETPVFTGSLTRWQLLQLCQGLDKELSIEQGRQDLSLPPRKVTATEGDLKVSRRRSHGTALKALMTDDKAATTSKRTVVQLRRPWNSAKENVTGRFSRGHGKLVQNKQKLEVYFEPEDYLNWKSPEDYILVSKPQDEGNADQHMWSLLLPKTFSTRKGALILYSEGLAISAWTPKERRKGSYCPKGHRKRLDLELCTLQDLKEAILAYGRRQPYLQLVLTTAMTMDPSRPHPCEELTIPLTSHALL</sequence>
<dbReference type="InterPro" id="IPR008271">
    <property type="entry name" value="Ser/Thr_kinase_AS"/>
</dbReference>
<dbReference type="PROSITE" id="PS00107">
    <property type="entry name" value="PROTEIN_KINASE_ATP"/>
    <property type="match status" value="1"/>
</dbReference>
<name>A0A643C994_BALPH</name>
<dbReference type="PANTHER" id="PTHR24056">
    <property type="entry name" value="CELL DIVISION PROTEIN KINASE"/>
    <property type="match status" value="1"/>
</dbReference>
<dbReference type="GO" id="GO:0005524">
    <property type="term" value="F:ATP binding"/>
    <property type="evidence" value="ECO:0007669"/>
    <property type="project" value="UniProtKB-UniRule"/>
</dbReference>
<dbReference type="Gene3D" id="3.30.200.20">
    <property type="entry name" value="Phosphorylase Kinase, domain 1"/>
    <property type="match status" value="1"/>
</dbReference>
<dbReference type="InterPro" id="IPR050108">
    <property type="entry name" value="CDK"/>
</dbReference>
<proteinExistence type="inferred from homology"/>
<dbReference type="SUPFAM" id="SSF56112">
    <property type="entry name" value="Protein kinase-like (PK-like)"/>
    <property type="match status" value="1"/>
</dbReference>
<dbReference type="GO" id="GO:0007166">
    <property type="term" value="P:cell surface receptor signaling pathway"/>
    <property type="evidence" value="ECO:0007669"/>
    <property type="project" value="InterPro"/>
</dbReference>
<feature type="region of interest" description="Disordered" evidence="14">
    <location>
        <begin position="445"/>
        <end position="464"/>
    </location>
</feature>
<evidence type="ECO:0000259" key="16">
    <source>
        <dbReference type="PROSITE" id="PS50011"/>
    </source>
</evidence>
<dbReference type="Pfam" id="PF01534">
    <property type="entry name" value="Frizzled"/>
    <property type="match status" value="1"/>
</dbReference>
<keyword evidence="7 13" id="KW-0547">Nucleotide-binding</keyword>
<accession>A0A643C994</accession>
<evidence type="ECO:0000256" key="13">
    <source>
        <dbReference type="PROSITE-ProRule" id="PRU10141"/>
    </source>
</evidence>
<evidence type="ECO:0000256" key="7">
    <source>
        <dbReference type="ARBA" id="ARBA00022741"/>
    </source>
</evidence>
<dbReference type="GO" id="GO:0016020">
    <property type="term" value="C:membrane"/>
    <property type="evidence" value="ECO:0007669"/>
    <property type="project" value="UniProtKB-SubCell"/>
</dbReference>
<comment type="subcellular location">
    <subcellularLocation>
        <location evidence="1">Membrane</location>
        <topology evidence="1">Multi-pass membrane protein</topology>
    </subcellularLocation>
</comment>
<keyword evidence="9 13" id="KW-0067">ATP-binding</keyword>
<reference evidence="18 19" key="1">
    <citation type="journal article" date="2019" name="PLoS ONE">
        <title>Genomic analyses reveal an absence of contemporary introgressive admixture between fin whales and blue whales, despite known hybrids.</title>
        <authorList>
            <person name="Westbury M.V."/>
            <person name="Petersen B."/>
            <person name="Lorenzen E.D."/>
        </authorList>
    </citation>
    <scope>NUCLEOTIDE SEQUENCE [LARGE SCALE GENOMIC DNA]</scope>
    <source>
        <strain evidence="18">FinWhale-01</strain>
    </source>
</reference>
<keyword evidence="19" id="KW-1185">Reference proteome</keyword>
<dbReference type="GO" id="GO:0004693">
    <property type="term" value="F:cyclin-dependent protein serine/threonine kinase activity"/>
    <property type="evidence" value="ECO:0007669"/>
    <property type="project" value="TreeGrafter"/>
</dbReference>
<feature type="transmembrane region" description="Helical" evidence="15">
    <location>
        <begin position="1419"/>
        <end position="1445"/>
    </location>
</feature>
<feature type="transmembrane region" description="Helical" evidence="15">
    <location>
        <begin position="1323"/>
        <end position="1345"/>
    </location>
</feature>
<feature type="region of interest" description="Disordered" evidence="14">
    <location>
        <begin position="1064"/>
        <end position="1104"/>
    </location>
</feature>
<feature type="domain" description="Protein kinase" evidence="16">
    <location>
        <begin position="45"/>
        <end position="430"/>
    </location>
</feature>
<dbReference type="InterPro" id="IPR017981">
    <property type="entry name" value="GPCR_2-like_7TM"/>
</dbReference>
<dbReference type="PROSITE" id="PS50011">
    <property type="entry name" value="PROTEIN_KINASE_DOM"/>
    <property type="match status" value="1"/>
</dbReference>
<dbReference type="InterPro" id="IPR000539">
    <property type="entry name" value="Frizzled/Smoothened_7TM"/>
</dbReference>
<evidence type="ECO:0000256" key="6">
    <source>
        <dbReference type="ARBA" id="ARBA00022692"/>
    </source>
</evidence>
<evidence type="ECO:0000256" key="2">
    <source>
        <dbReference type="ARBA" id="ARBA00006485"/>
    </source>
</evidence>
<dbReference type="InterPro" id="IPR000719">
    <property type="entry name" value="Prot_kinase_dom"/>
</dbReference>
<evidence type="ECO:0000256" key="4">
    <source>
        <dbReference type="ARBA" id="ARBA00022527"/>
    </source>
</evidence>
<comment type="caution">
    <text evidence="18">The sequence shown here is derived from an EMBL/GenBank/DDBJ whole genome shotgun (WGS) entry which is preliminary data.</text>
</comment>
<dbReference type="PROSITE" id="PS00108">
    <property type="entry name" value="PROTEIN_KINASE_ST"/>
    <property type="match status" value="1"/>
</dbReference>
<dbReference type="SMART" id="SM01330">
    <property type="entry name" value="Frizzled"/>
    <property type="match status" value="1"/>
</dbReference>
<keyword evidence="12" id="KW-0675">Receptor</keyword>
<dbReference type="InterPro" id="IPR011009">
    <property type="entry name" value="Kinase-like_dom_sf"/>
</dbReference>
<keyword evidence="11 15" id="KW-0472">Membrane</keyword>
<evidence type="ECO:0000313" key="19">
    <source>
        <dbReference type="Proteomes" id="UP000437017"/>
    </source>
</evidence>
<dbReference type="SMART" id="SM00220">
    <property type="entry name" value="S_TKc"/>
    <property type="match status" value="1"/>
</dbReference>
<evidence type="ECO:0000256" key="15">
    <source>
        <dbReference type="SAM" id="Phobius"/>
    </source>
</evidence>
<protein>
    <recommendedName>
        <fullName evidence="20">Protein kinase domain-containing protein</fullName>
    </recommendedName>
</protein>
<keyword evidence="10 15" id="KW-1133">Transmembrane helix</keyword>
<gene>
    <name evidence="18" type="ORF">E2I00_016301</name>
</gene>
<evidence type="ECO:0000256" key="8">
    <source>
        <dbReference type="ARBA" id="ARBA00022777"/>
    </source>
</evidence>
<feature type="domain" description="G-protein coupled receptors family 2 profile 2" evidence="17">
    <location>
        <begin position="1416"/>
        <end position="1628"/>
    </location>
</feature>
<dbReference type="GO" id="GO:0030332">
    <property type="term" value="F:cyclin binding"/>
    <property type="evidence" value="ECO:0007669"/>
    <property type="project" value="TreeGrafter"/>
</dbReference>
<keyword evidence="8" id="KW-0418">Kinase</keyword>
<evidence type="ECO:0008006" key="20">
    <source>
        <dbReference type="Google" id="ProtNLM"/>
    </source>
</evidence>
<feature type="transmembrane region" description="Helical" evidence="15">
    <location>
        <begin position="1552"/>
        <end position="1573"/>
    </location>
</feature>
<feature type="non-terminal residue" evidence="18">
    <location>
        <position position="1"/>
    </location>
</feature>
<dbReference type="OrthoDB" id="10064659at2759"/>